<evidence type="ECO:0000256" key="4">
    <source>
        <dbReference type="ARBA" id="ARBA00022723"/>
    </source>
</evidence>
<keyword evidence="5 9" id="KW-0560">Oxidoreductase</keyword>
<dbReference type="SUPFAM" id="SSF48264">
    <property type="entry name" value="Cytochrome P450"/>
    <property type="match status" value="1"/>
</dbReference>
<evidence type="ECO:0000313" key="11">
    <source>
        <dbReference type="EMBL" id="KAI1880532.1"/>
    </source>
</evidence>
<gene>
    <name evidence="11" type="ORF">JX265_000772</name>
</gene>
<evidence type="ECO:0000313" key="12">
    <source>
        <dbReference type="Proteomes" id="UP000829685"/>
    </source>
</evidence>
<comment type="caution">
    <text evidence="11">The sequence shown here is derived from an EMBL/GenBank/DDBJ whole genome shotgun (WGS) entry which is preliminary data.</text>
</comment>
<dbReference type="PRINTS" id="PR00465">
    <property type="entry name" value="EP450IV"/>
</dbReference>
<accession>A0A9P9WWG3</accession>
<evidence type="ECO:0000256" key="5">
    <source>
        <dbReference type="ARBA" id="ARBA00023002"/>
    </source>
</evidence>
<dbReference type="InterPro" id="IPR036396">
    <property type="entry name" value="Cyt_P450_sf"/>
</dbReference>
<dbReference type="GO" id="GO:0005506">
    <property type="term" value="F:iron ion binding"/>
    <property type="evidence" value="ECO:0007669"/>
    <property type="project" value="InterPro"/>
</dbReference>
<comment type="similarity">
    <text evidence="2 9">Belongs to the cytochrome P450 family.</text>
</comment>
<organism evidence="11 12">
    <name type="scientific">Neoarthrinium moseri</name>
    <dbReference type="NCBI Taxonomy" id="1658444"/>
    <lineage>
        <taxon>Eukaryota</taxon>
        <taxon>Fungi</taxon>
        <taxon>Dikarya</taxon>
        <taxon>Ascomycota</taxon>
        <taxon>Pezizomycotina</taxon>
        <taxon>Sordariomycetes</taxon>
        <taxon>Xylariomycetidae</taxon>
        <taxon>Amphisphaeriales</taxon>
        <taxon>Apiosporaceae</taxon>
        <taxon>Neoarthrinium</taxon>
    </lineage>
</organism>
<dbReference type="EMBL" id="JAFIMR010000002">
    <property type="protein sequence ID" value="KAI1880532.1"/>
    <property type="molecule type" value="Genomic_DNA"/>
</dbReference>
<sequence>MVAFLMPALGFEHPLVLVLVVAVTTLAVVAIYRTLCADRYPRNLPRIGAREGVPWQQMRKKFQADCLAVFDDAYENYSKRGQSVLIPVFGPNDEVILPPTSLQWLVRQPEDVVNSLAAQVDSIQLEHSLGYKFAYDPWGGMLIKKDLNSAMDAMCAIMSDELNAAFEATFGTDTQNWKELDLFPTCRMLSGQLTQRFTVGDSPEGLKLARDKSWVQSCYNVLDGMLDVAGAAASYKRFLRPVVAQWTKRAMPGKLGDLKQRFEPLYRERLSIVERKGVNDNIQGPRDLLGMMMDYAVNERPDEVLNLDDMAKRLAVMNFGTMHQTVLTLHNLLLDVLGSDQEFNTVSVLREEVQRVMGPGDLGCKQWNKAKFQAMTRADSICRETLRVHTFLGRAVQRLVVGKDGLVTEDGIRVPQGAMVSILAHQTQTDADTYKDPHKYDPFRHSRRREAAAEPGTGKPGLHNLSFVATSAENLPFNHGKHACPGRFLVEYEFKLIMAYAVMNYDIELPESYGGKRPPNTWFAGFGIPPLEAKIRVRRRSPG</sequence>
<name>A0A9P9WWG3_9PEZI</name>
<evidence type="ECO:0000256" key="2">
    <source>
        <dbReference type="ARBA" id="ARBA00010617"/>
    </source>
</evidence>
<comment type="cofactor">
    <cofactor evidence="1 8">
        <name>heme</name>
        <dbReference type="ChEBI" id="CHEBI:30413"/>
    </cofactor>
</comment>
<evidence type="ECO:0000256" key="6">
    <source>
        <dbReference type="ARBA" id="ARBA00023004"/>
    </source>
</evidence>
<proteinExistence type="inferred from homology"/>
<dbReference type="InterPro" id="IPR002403">
    <property type="entry name" value="Cyt_P450_E_grp-IV"/>
</dbReference>
<evidence type="ECO:0000256" key="3">
    <source>
        <dbReference type="ARBA" id="ARBA00022617"/>
    </source>
</evidence>
<feature type="binding site" description="axial binding residue" evidence="8">
    <location>
        <position position="484"/>
    </location>
    <ligand>
        <name>heme</name>
        <dbReference type="ChEBI" id="CHEBI:30413"/>
    </ligand>
    <ligandPart>
        <name>Fe</name>
        <dbReference type="ChEBI" id="CHEBI:18248"/>
    </ligandPart>
</feature>
<dbReference type="PROSITE" id="PS00086">
    <property type="entry name" value="CYTOCHROME_P450"/>
    <property type="match status" value="1"/>
</dbReference>
<reference evidence="11" key="1">
    <citation type="submission" date="2021-03" db="EMBL/GenBank/DDBJ databases">
        <title>Revisited historic fungal species revealed as producer of novel bioactive compounds through whole genome sequencing and comparative genomics.</title>
        <authorList>
            <person name="Vignolle G.A."/>
            <person name="Hochenegger N."/>
            <person name="Mach R.L."/>
            <person name="Mach-Aigner A.R."/>
            <person name="Javad Rahimi M."/>
            <person name="Salim K.A."/>
            <person name="Chan C.M."/>
            <person name="Lim L.B.L."/>
            <person name="Cai F."/>
            <person name="Druzhinina I.S."/>
            <person name="U'Ren J.M."/>
            <person name="Derntl C."/>
        </authorList>
    </citation>
    <scope>NUCLEOTIDE SEQUENCE</scope>
    <source>
        <strain evidence="11">TUCIM 5799</strain>
    </source>
</reference>
<evidence type="ECO:0000256" key="10">
    <source>
        <dbReference type="SAM" id="Phobius"/>
    </source>
</evidence>
<feature type="transmembrane region" description="Helical" evidence="10">
    <location>
        <begin position="15"/>
        <end position="36"/>
    </location>
</feature>
<keyword evidence="6 8" id="KW-0408">Iron</keyword>
<evidence type="ECO:0000256" key="7">
    <source>
        <dbReference type="ARBA" id="ARBA00023033"/>
    </source>
</evidence>
<evidence type="ECO:0000256" key="9">
    <source>
        <dbReference type="RuleBase" id="RU000461"/>
    </source>
</evidence>
<protein>
    <submittedName>
        <fullName evidence="11">Uncharacterized protein</fullName>
    </submittedName>
</protein>
<keyword evidence="3 8" id="KW-0349">Heme</keyword>
<dbReference type="GO" id="GO:0020037">
    <property type="term" value="F:heme binding"/>
    <property type="evidence" value="ECO:0007669"/>
    <property type="project" value="InterPro"/>
</dbReference>
<dbReference type="PANTHER" id="PTHR46206:SF1">
    <property type="entry name" value="P450, PUTATIVE (EUROFUNG)-RELATED"/>
    <property type="match status" value="1"/>
</dbReference>
<keyword evidence="4 8" id="KW-0479">Metal-binding</keyword>
<dbReference type="Gene3D" id="1.10.630.10">
    <property type="entry name" value="Cytochrome P450"/>
    <property type="match status" value="1"/>
</dbReference>
<dbReference type="CDD" id="cd11041">
    <property type="entry name" value="CYP503A1-like"/>
    <property type="match status" value="1"/>
</dbReference>
<keyword evidence="7 9" id="KW-0503">Monooxygenase</keyword>
<dbReference type="InterPro" id="IPR001128">
    <property type="entry name" value="Cyt_P450"/>
</dbReference>
<evidence type="ECO:0000256" key="1">
    <source>
        <dbReference type="ARBA" id="ARBA00001971"/>
    </source>
</evidence>
<dbReference type="PANTHER" id="PTHR46206">
    <property type="entry name" value="CYTOCHROME P450"/>
    <property type="match status" value="1"/>
</dbReference>
<dbReference type="Pfam" id="PF00067">
    <property type="entry name" value="p450"/>
    <property type="match status" value="1"/>
</dbReference>
<keyword evidence="12" id="KW-1185">Reference proteome</keyword>
<keyword evidence="10" id="KW-1133">Transmembrane helix</keyword>
<dbReference type="AlphaFoldDB" id="A0A9P9WWG3"/>
<dbReference type="GO" id="GO:0016705">
    <property type="term" value="F:oxidoreductase activity, acting on paired donors, with incorporation or reduction of molecular oxygen"/>
    <property type="evidence" value="ECO:0007669"/>
    <property type="project" value="InterPro"/>
</dbReference>
<evidence type="ECO:0000256" key="8">
    <source>
        <dbReference type="PIRSR" id="PIRSR602403-1"/>
    </source>
</evidence>
<dbReference type="GO" id="GO:0004497">
    <property type="term" value="F:monooxygenase activity"/>
    <property type="evidence" value="ECO:0007669"/>
    <property type="project" value="UniProtKB-KW"/>
</dbReference>
<dbReference type="Proteomes" id="UP000829685">
    <property type="component" value="Unassembled WGS sequence"/>
</dbReference>
<keyword evidence="10" id="KW-0812">Transmembrane</keyword>
<dbReference type="InterPro" id="IPR017972">
    <property type="entry name" value="Cyt_P450_CS"/>
</dbReference>
<keyword evidence="10" id="KW-0472">Membrane</keyword>